<dbReference type="OrthoDB" id="5855668at2759"/>
<evidence type="ECO:0000256" key="1">
    <source>
        <dbReference type="SAM" id="Coils"/>
    </source>
</evidence>
<proteinExistence type="predicted"/>
<feature type="domain" description="Copine C-terminal" evidence="2">
    <location>
        <begin position="417"/>
        <end position="645"/>
    </location>
</feature>
<dbReference type="InterPro" id="IPR052079">
    <property type="entry name" value="E3_ligase/Copine_domain"/>
</dbReference>
<gene>
    <name evidence="3" type="ORF">PHMEG_00013286</name>
</gene>
<dbReference type="GO" id="GO:0005634">
    <property type="term" value="C:nucleus"/>
    <property type="evidence" value="ECO:0007669"/>
    <property type="project" value="TreeGrafter"/>
</dbReference>
<dbReference type="PANTHER" id="PTHR45751:SF11">
    <property type="entry name" value="COPINE FAMILY PROTEIN 2"/>
    <property type="match status" value="1"/>
</dbReference>
<dbReference type="STRING" id="4795.A0A225W8R9"/>
<organism evidence="3 4">
    <name type="scientific">Phytophthora megakarya</name>
    <dbReference type="NCBI Taxonomy" id="4795"/>
    <lineage>
        <taxon>Eukaryota</taxon>
        <taxon>Sar</taxon>
        <taxon>Stramenopiles</taxon>
        <taxon>Oomycota</taxon>
        <taxon>Peronosporomycetes</taxon>
        <taxon>Peronosporales</taxon>
        <taxon>Peronosporaceae</taxon>
        <taxon>Phytophthora</taxon>
    </lineage>
</organism>
<dbReference type="Proteomes" id="UP000198211">
    <property type="component" value="Unassembled WGS sequence"/>
</dbReference>
<protein>
    <recommendedName>
        <fullName evidence="2">Copine C-terminal domain-containing protein</fullName>
    </recommendedName>
</protein>
<dbReference type="GO" id="GO:0016567">
    <property type="term" value="P:protein ubiquitination"/>
    <property type="evidence" value="ECO:0007669"/>
    <property type="project" value="TreeGrafter"/>
</dbReference>
<evidence type="ECO:0000259" key="2">
    <source>
        <dbReference type="Pfam" id="PF07002"/>
    </source>
</evidence>
<sequence>MSKRVRDENTATQHLPRQVSKVTSTCEYCGKKFTTRGITRHKNACQEKKGHDKTEATHPFKFPFQSNSVFEYFLQFLSNQTLAKLQIATRDHYQSCEPHLVQFCCPCDEDNPVILHGLCRECEAKSDSYLPRTTKQVARTNYGVRDKDFRFLPCEVRKHYTLFDRQVLETHMIETCGSKLEWVRFLAKKVQRKKKLQATLQRKENEASDFLEGLASTTSNSFAQYMKAIDAKKMDKKALEQCSQRFDTLTAALEERGLNLRSDSHLCKELVRVGRGNVADIVDIMEEMKFLFTHTDYAQRCGRLIENCRDDAKRQIRREFLQSERGLTLPRVWENMRSPFHEDKIETTCWHFAIRQAMSTSEEMASNKPAPLSRAISDRFRDFDAIQKALRNMNLESSNLMFAIDYTTANLSFDGKSLHSLDPNQEILNPYQEVFTRLGRVLVEFDDDRSIQVSGFGDAETPEKSVFSFTPENPMDGCKSFNEIWRRYHDLTPTIELGEKPANLAPVLRHATAVAREVTGFHMLIILVSSHLAKEHLADAAQAIVDASMYPLSIIVIGVGGGPWDNMKVLDDQLPQRQFDNFNFVNFQKVRHTATEERKVIVNRIRDDNAEPAAAPCELDPLDLLFTLQVLMEVPVQYECMCKLNLL</sequence>
<dbReference type="Pfam" id="PF07002">
    <property type="entry name" value="Copine"/>
    <property type="match status" value="1"/>
</dbReference>
<dbReference type="PANTHER" id="PTHR45751">
    <property type="entry name" value="COPINE FAMILY PROTEIN 1"/>
    <property type="match status" value="1"/>
</dbReference>
<dbReference type="AlphaFoldDB" id="A0A225W8R9"/>
<dbReference type="GO" id="GO:0004842">
    <property type="term" value="F:ubiquitin-protein transferase activity"/>
    <property type="evidence" value="ECO:0007669"/>
    <property type="project" value="TreeGrafter"/>
</dbReference>
<reference evidence="4" key="1">
    <citation type="submission" date="2017-03" db="EMBL/GenBank/DDBJ databases">
        <title>Phytopthora megakarya and P. palmivora, two closely related causual agents of cacao black pod achieved similar genome size and gene model numbers by different mechanisms.</title>
        <authorList>
            <person name="Ali S."/>
            <person name="Shao J."/>
            <person name="Larry D.J."/>
            <person name="Kronmiller B."/>
            <person name="Shen D."/>
            <person name="Strem M.D."/>
            <person name="Melnick R.L."/>
            <person name="Guiltinan M.J."/>
            <person name="Tyler B.M."/>
            <person name="Meinhardt L.W."/>
            <person name="Bailey B.A."/>
        </authorList>
    </citation>
    <scope>NUCLEOTIDE SEQUENCE [LARGE SCALE GENOMIC DNA]</scope>
    <source>
        <strain evidence="4">zdho120</strain>
    </source>
</reference>
<dbReference type="EMBL" id="NBNE01001590">
    <property type="protein sequence ID" value="OWZ13397.1"/>
    <property type="molecule type" value="Genomic_DNA"/>
</dbReference>
<evidence type="ECO:0000313" key="3">
    <source>
        <dbReference type="EMBL" id="OWZ13397.1"/>
    </source>
</evidence>
<comment type="caution">
    <text evidence="3">The sequence shown here is derived from an EMBL/GenBank/DDBJ whole genome shotgun (WGS) entry which is preliminary data.</text>
</comment>
<keyword evidence="4" id="KW-1185">Reference proteome</keyword>
<dbReference type="InterPro" id="IPR010734">
    <property type="entry name" value="Copine_C"/>
</dbReference>
<accession>A0A225W8R9</accession>
<evidence type="ECO:0000313" key="4">
    <source>
        <dbReference type="Proteomes" id="UP000198211"/>
    </source>
</evidence>
<feature type="coiled-coil region" evidence="1">
    <location>
        <begin position="186"/>
        <end position="213"/>
    </location>
</feature>
<keyword evidence="1" id="KW-0175">Coiled coil</keyword>
<name>A0A225W8R9_9STRA</name>